<comment type="caution">
    <text evidence="1">The sequence shown here is derived from an EMBL/GenBank/DDBJ whole genome shotgun (WGS) entry which is preliminary data.</text>
</comment>
<evidence type="ECO:0000313" key="2">
    <source>
        <dbReference type="Proteomes" id="UP001156601"/>
    </source>
</evidence>
<dbReference type="RefSeq" id="WP_284217853.1">
    <property type="nucleotide sequence ID" value="NZ_BSOT01000006.1"/>
</dbReference>
<proteinExistence type="predicted"/>
<name>A0AA37SYJ0_9ALTE</name>
<reference evidence="1" key="1">
    <citation type="journal article" date="2014" name="Int. J. Syst. Evol. Microbiol.">
        <title>Complete genome sequence of Corynebacterium casei LMG S-19264T (=DSM 44701T), isolated from a smear-ripened cheese.</title>
        <authorList>
            <consortium name="US DOE Joint Genome Institute (JGI-PGF)"/>
            <person name="Walter F."/>
            <person name="Albersmeier A."/>
            <person name="Kalinowski J."/>
            <person name="Ruckert C."/>
        </authorList>
    </citation>
    <scope>NUCLEOTIDE SEQUENCE</scope>
    <source>
        <strain evidence="1">NBRC 110023</strain>
    </source>
</reference>
<protein>
    <submittedName>
        <fullName evidence="1">Uncharacterized protein</fullName>
    </submittedName>
</protein>
<dbReference type="AlphaFoldDB" id="A0AA37SYJ0"/>
<dbReference type="Proteomes" id="UP001156601">
    <property type="component" value="Unassembled WGS sequence"/>
</dbReference>
<organism evidence="1 2">
    <name type="scientific">Agaribacter marinus</name>
    <dbReference type="NCBI Taxonomy" id="1431249"/>
    <lineage>
        <taxon>Bacteria</taxon>
        <taxon>Pseudomonadati</taxon>
        <taxon>Pseudomonadota</taxon>
        <taxon>Gammaproteobacteria</taxon>
        <taxon>Alteromonadales</taxon>
        <taxon>Alteromonadaceae</taxon>
        <taxon>Agaribacter</taxon>
    </lineage>
</organism>
<reference evidence="1" key="2">
    <citation type="submission" date="2023-01" db="EMBL/GenBank/DDBJ databases">
        <title>Draft genome sequence of Agaribacter marinus strain NBRC 110023.</title>
        <authorList>
            <person name="Sun Q."/>
            <person name="Mori K."/>
        </authorList>
    </citation>
    <scope>NUCLEOTIDE SEQUENCE</scope>
    <source>
        <strain evidence="1">NBRC 110023</strain>
    </source>
</reference>
<gene>
    <name evidence="1" type="ORF">GCM10007852_24050</name>
</gene>
<sequence length="410" mass="45572">MPSLPPLFSSLHKAAYQKTNAYLMALSIFLISNSVCAESYVQAIEFLNKHDNPIVLESNNGQQKIVVSPKHQGRVMTSTAQGLNGLSNGWIDKHALEQGKSGGGEDRTWIAPIGSKYSLYYPVGTKMSGENWRVPHALLEQNYPIIKQGRDSITFQKKLFFENFQGSHFSTQLTRKVTLRTKAEVENSLGITLSDAISWVSFTADNALMNIGKDWRASNGLITIWSMAMYQGTDDMVSIFPTTIANELNAEKQVNQYLYPLNEKRLRQVRQAILYKTDGRYRSKIGIPANISKNVIAAYSSSLRRLTIVKFSLHKNNTYPISLEEVATKGVLGDVSNAYNHGANDGSILAKPAFFELESAAPMRALKKGESIQHTQQVSHFFGSVEELDAISEKVLGVKLLDVLRFGEDG</sequence>
<dbReference type="InterPro" id="IPR046713">
    <property type="entry name" value="DUF6786"/>
</dbReference>
<keyword evidence="2" id="KW-1185">Reference proteome</keyword>
<dbReference type="EMBL" id="BSOT01000006">
    <property type="protein sequence ID" value="GLR71497.1"/>
    <property type="molecule type" value="Genomic_DNA"/>
</dbReference>
<dbReference type="Pfam" id="PF20583">
    <property type="entry name" value="DUF6786"/>
    <property type="match status" value="1"/>
</dbReference>
<accession>A0AA37SYJ0</accession>
<evidence type="ECO:0000313" key="1">
    <source>
        <dbReference type="EMBL" id="GLR71497.1"/>
    </source>
</evidence>